<accession>A0A6J8CF17</accession>
<feature type="transmembrane region" description="Helical" evidence="1">
    <location>
        <begin position="103"/>
        <end position="120"/>
    </location>
</feature>
<feature type="transmembrane region" description="Helical" evidence="1">
    <location>
        <begin position="152"/>
        <end position="171"/>
    </location>
</feature>
<gene>
    <name evidence="2" type="ORF">MCOR_28370</name>
</gene>
<dbReference type="AlphaFoldDB" id="A0A6J8CF17"/>
<feature type="transmembrane region" description="Helical" evidence="1">
    <location>
        <begin position="73"/>
        <end position="91"/>
    </location>
</feature>
<dbReference type="EMBL" id="CACVKT020005203">
    <property type="protein sequence ID" value="CAC5393510.1"/>
    <property type="molecule type" value="Genomic_DNA"/>
</dbReference>
<evidence type="ECO:0000313" key="3">
    <source>
        <dbReference type="Proteomes" id="UP000507470"/>
    </source>
</evidence>
<keyword evidence="1" id="KW-1133">Transmembrane helix</keyword>
<protein>
    <submittedName>
        <fullName evidence="2">SLC28A</fullName>
    </submittedName>
</protein>
<keyword evidence="1" id="KW-0812">Transmembrane</keyword>
<evidence type="ECO:0000313" key="2">
    <source>
        <dbReference type="EMBL" id="CAC5393510.1"/>
    </source>
</evidence>
<name>A0A6J8CF17_MYTCO</name>
<keyword evidence="3" id="KW-1185">Reference proteome</keyword>
<keyword evidence="1" id="KW-0472">Membrane</keyword>
<sequence>MSAVPLPDTDLPPRYENYEEKNSLTLNFDNDTIITAVDSDDSDRSSALFASFIKVHDNVTHFYTTNYKPIWKILYVSLFIGYIAYFIAAMVKCSVDKVRDPTPLLVLTIVVLAFIVIWFIRKKFEEDIYKSFIQPVIDCFASKQKLQTFVKIFFMIAVIIGMITLVVTSVWNCPRI</sequence>
<reference evidence="2 3" key="1">
    <citation type="submission" date="2020-06" db="EMBL/GenBank/DDBJ databases">
        <authorList>
            <person name="Li R."/>
            <person name="Bekaert M."/>
        </authorList>
    </citation>
    <scope>NUCLEOTIDE SEQUENCE [LARGE SCALE GENOMIC DNA]</scope>
    <source>
        <strain evidence="3">wild</strain>
    </source>
</reference>
<evidence type="ECO:0000256" key="1">
    <source>
        <dbReference type="SAM" id="Phobius"/>
    </source>
</evidence>
<proteinExistence type="predicted"/>
<dbReference type="Proteomes" id="UP000507470">
    <property type="component" value="Unassembled WGS sequence"/>
</dbReference>
<organism evidence="2 3">
    <name type="scientific">Mytilus coruscus</name>
    <name type="common">Sea mussel</name>
    <dbReference type="NCBI Taxonomy" id="42192"/>
    <lineage>
        <taxon>Eukaryota</taxon>
        <taxon>Metazoa</taxon>
        <taxon>Spiralia</taxon>
        <taxon>Lophotrochozoa</taxon>
        <taxon>Mollusca</taxon>
        <taxon>Bivalvia</taxon>
        <taxon>Autobranchia</taxon>
        <taxon>Pteriomorphia</taxon>
        <taxon>Mytilida</taxon>
        <taxon>Mytiloidea</taxon>
        <taxon>Mytilidae</taxon>
        <taxon>Mytilinae</taxon>
        <taxon>Mytilus</taxon>
    </lineage>
</organism>